<name>A0A8J4PY87_9MYCE</name>
<evidence type="ECO:0000256" key="1">
    <source>
        <dbReference type="SAM" id="MobiDB-lite"/>
    </source>
</evidence>
<sequence>MEIDNHNNNSNKNSSSPNLKTVSIQEYSDIFLNIALNGASENSLESYQIESPSSFINFKDNTTMHSKDLISSQSKNEMEISETSKPSTPANINNNNTNNSNDNNINLKKKIKKLKREIKLKQKILDKTMKKREMIKRHNTPDPNFKDTPSLENRLSKSEPIIFKNKEGSNANNSLIGSPCSISGSVSPANSDLSSLASSPNKNSPMTCSPKYQQHKTSNKNYNTSSPIPIPSVNVVHSSPSNFSHHGHGHTNKKYGHGLLSLPHKIQNYGKKQPHIQNQQEQCDSTYYLPGSAGAAGVNIYSPNFSKHAAAAYNNYCSSYYKQYGTCGSSSNYGNYYNNYPSSPTTTSNASVGQQQQWPNSYQQQHYLNSYQNYYSTPSPQQNK</sequence>
<feature type="compositionally biased region" description="Polar residues" evidence="1">
    <location>
        <begin position="67"/>
        <end position="90"/>
    </location>
</feature>
<gene>
    <name evidence="2" type="ORF">CYY_002786</name>
</gene>
<feature type="compositionally biased region" description="Low complexity" evidence="1">
    <location>
        <begin position="91"/>
        <end position="104"/>
    </location>
</feature>
<dbReference type="AlphaFoldDB" id="A0A8J4PY87"/>
<accession>A0A8J4PY87</accession>
<keyword evidence="3" id="KW-1185">Reference proteome</keyword>
<dbReference type="EMBL" id="AJWJ01000081">
    <property type="protein sequence ID" value="KAF2075895.1"/>
    <property type="molecule type" value="Genomic_DNA"/>
</dbReference>
<proteinExistence type="predicted"/>
<feature type="compositionally biased region" description="Polar residues" evidence="1">
    <location>
        <begin position="187"/>
        <end position="212"/>
    </location>
</feature>
<evidence type="ECO:0000313" key="3">
    <source>
        <dbReference type="Proteomes" id="UP000695562"/>
    </source>
</evidence>
<reference evidence="2" key="1">
    <citation type="submission" date="2020-01" db="EMBL/GenBank/DDBJ databases">
        <title>Development of genomics and gene disruption for Polysphondylium violaceum indicates a role for the polyketide synthase stlB in stalk morphogenesis.</title>
        <authorList>
            <person name="Narita B."/>
            <person name="Kawabe Y."/>
            <person name="Kin K."/>
            <person name="Saito T."/>
            <person name="Gibbs R."/>
            <person name="Kuspa A."/>
            <person name="Muzny D."/>
            <person name="Queller D."/>
            <person name="Richards S."/>
            <person name="Strassman J."/>
            <person name="Sucgang R."/>
            <person name="Worley K."/>
            <person name="Schaap P."/>
        </authorList>
    </citation>
    <scope>NUCLEOTIDE SEQUENCE</scope>
    <source>
        <strain evidence="2">QSvi11</strain>
    </source>
</reference>
<organism evidence="2 3">
    <name type="scientific">Polysphondylium violaceum</name>
    <dbReference type="NCBI Taxonomy" id="133409"/>
    <lineage>
        <taxon>Eukaryota</taxon>
        <taxon>Amoebozoa</taxon>
        <taxon>Evosea</taxon>
        <taxon>Eumycetozoa</taxon>
        <taxon>Dictyostelia</taxon>
        <taxon>Dictyosteliales</taxon>
        <taxon>Dictyosteliaceae</taxon>
        <taxon>Polysphondylium</taxon>
    </lineage>
</organism>
<feature type="region of interest" description="Disordered" evidence="1">
    <location>
        <begin position="67"/>
        <end position="104"/>
    </location>
</feature>
<dbReference type="Proteomes" id="UP000695562">
    <property type="component" value="Unassembled WGS sequence"/>
</dbReference>
<comment type="caution">
    <text evidence="2">The sequence shown here is derived from an EMBL/GenBank/DDBJ whole genome shotgun (WGS) entry which is preliminary data.</text>
</comment>
<evidence type="ECO:0000313" key="2">
    <source>
        <dbReference type="EMBL" id="KAF2075895.1"/>
    </source>
</evidence>
<feature type="region of interest" description="Disordered" evidence="1">
    <location>
        <begin position="187"/>
        <end position="224"/>
    </location>
</feature>
<protein>
    <submittedName>
        <fullName evidence="2">Uncharacterized protein</fullName>
    </submittedName>
</protein>